<evidence type="ECO:0000313" key="2">
    <source>
        <dbReference type="Proteomes" id="UP001139516"/>
    </source>
</evidence>
<keyword evidence="2" id="KW-1185">Reference proteome</keyword>
<sequence>MFVHQFGTVLVTLASLRPQPSPPEAGKLEANVVAHLVLPVPVAAKLHAALGEMLASVSALHAQPPPGTPKQ</sequence>
<protein>
    <submittedName>
        <fullName evidence="1">Uncharacterized protein</fullName>
    </submittedName>
</protein>
<reference evidence="1" key="1">
    <citation type="submission" date="2022-04" db="EMBL/GenBank/DDBJ databases">
        <title>Roseomonas acroporae sp. nov., isolated from coral Acropora digitifera.</title>
        <authorList>
            <person name="Sun H."/>
        </authorList>
    </citation>
    <scope>NUCLEOTIDE SEQUENCE</scope>
    <source>
        <strain evidence="1">NAR14</strain>
    </source>
</reference>
<dbReference type="Proteomes" id="UP001139516">
    <property type="component" value="Unassembled WGS sequence"/>
</dbReference>
<evidence type="ECO:0000313" key="1">
    <source>
        <dbReference type="EMBL" id="MCK8788313.1"/>
    </source>
</evidence>
<comment type="caution">
    <text evidence="1">The sequence shown here is derived from an EMBL/GenBank/DDBJ whole genome shotgun (WGS) entry which is preliminary data.</text>
</comment>
<gene>
    <name evidence="1" type="ORF">M0638_28580</name>
</gene>
<dbReference type="EMBL" id="JALPRX010000291">
    <property type="protein sequence ID" value="MCK8788313.1"/>
    <property type="molecule type" value="Genomic_DNA"/>
</dbReference>
<dbReference type="AlphaFoldDB" id="A0A9X1YDS3"/>
<name>A0A9X1YDS3_9PROT</name>
<organism evidence="1 2">
    <name type="scientific">Roseomonas acroporae</name>
    <dbReference type="NCBI Taxonomy" id="2937791"/>
    <lineage>
        <taxon>Bacteria</taxon>
        <taxon>Pseudomonadati</taxon>
        <taxon>Pseudomonadota</taxon>
        <taxon>Alphaproteobacteria</taxon>
        <taxon>Acetobacterales</taxon>
        <taxon>Roseomonadaceae</taxon>
        <taxon>Roseomonas</taxon>
    </lineage>
</organism>
<accession>A0A9X1YDS3</accession>
<dbReference type="RefSeq" id="WP_248670352.1">
    <property type="nucleotide sequence ID" value="NZ_JALPRX010000291.1"/>
</dbReference>
<proteinExistence type="predicted"/>